<dbReference type="RefSeq" id="WP_145848347.1">
    <property type="nucleotide sequence ID" value="NZ_CP042239.1"/>
</dbReference>
<dbReference type="InterPro" id="IPR045502">
    <property type="entry name" value="DUF6489"/>
</dbReference>
<dbReference type="Proteomes" id="UP000318055">
    <property type="component" value="Chromosome"/>
</dbReference>
<name>A0A518RI27_9SPHN</name>
<organism evidence="1 2">
    <name type="scientific">Sphingomonas suaedae</name>
    <dbReference type="NCBI Taxonomy" id="2599297"/>
    <lineage>
        <taxon>Bacteria</taxon>
        <taxon>Pseudomonadati</taxon>
        <taxon>Pseudomonadota</taxon>
        <taxon>Alphaproteobacteria</taxon>
        <taxon>Sphingomonadales</taxon>
        <taxon>Sphingomonadaceae</taxon>
        <taxon>Sphingomonas</taxon>
    </lineage>
</organism>
<dbReference type="AlphaFoldDB" id="A0A518RI27"/>
<keyword evidence="2" id="KW-1185">Reference proteome</keyword>
<dbReference type="KEGG" id="ssua:FPZ54_14535"/>
<protein>
    <submittedName>
        <fullName evidence="1">Uncharacterized protein</fullName>
    </submittedName>
</protein>
<evidence type="ECO:0000313" key="1">
    <source>
        <dbReference type="EMBL" id="QDX27100.1"/>
    </source>
</evidence>
<accession>A0A518RI27</accession>
<gene>
    <name evidence="1" type="ORF">FPZ54_14535</name>
</gene>
<evidence type="ECO:0000313" key="2">
    <source>
        <dbReference type="Proteomes" id="UP000318055"/>
    </source>
</evidence>
<dbReference type="EMBL" id="CP042239">
    <property type="protein sequence ID" value="QDX27100.1"/>
    <property type="molecule type" value="Genomic_DNA"/>
</dbReference>
<reference evidence="1 2" key="1">
    <citation type="submission" date="2019-07" db="EMBL/GenBank/DDBJ databases">
        <title>Sphingomonas alkalisoli sp. nov., isolated from rhizosphere soil of Suaedae salsa.</title>
        <authorList>
            <person name="Zhang H."/>
            <person name="Xu L."/>
            <person name="Zhang J.-X."/>
            <person name="Sun J.-Q."/>
        </authorList>
    </citation>
    <scope>NUCLEOTIDE SEQUENCE [LARGE SCALE GENOMIC DNA]</scope>
    <source>
        <strain evidence="1 2">XS-10</strain>
    </source>
</reference>
<proteinExistence type="predicted"/>
<sequence>MKINVEVDCTPEEMRRAMGLPDFTPVHDRYIQMLLDSIDKGGVSPEMVEGMMKSWMPMGEAGMNFWRGMFDMGGKATRGSE</sequence>
<dbReference type="OrthoDB" id="5740990at2"/>
<dbReference type="Pfam" id="PF20099">
    <property type="entry name" value="DUF6489"/>
    <property type="match status" value="1"/>
</dbReference>